<accession>L9L082</accession>
<protein>
    <submittedName>
        <fullName evidence="2">Uncharacterized protein</fullName>
    </submittedName>
</protein>
<dbReference type="InParanoid" id="L9L082"/>
<evidence type="ECO:0000313" key="2">
    <source>
        <dbReference type="EMBL" id="ELW68446.1"/>
    </source>
</evidence>
<dbReference type="Proteomes" id="UP000011518">
    <property type="component" value="Unassembled WGS sequence"/>
</dbReference>
<keyword evidence="3" id="KW-1185">Reference proteome</keyword>
<proteinExistence type="predicted"/>
<gene>
    <name evidence="2" type="ORF">TREES_T100007266</name>
</gene>
<feature type="region of interest" description="Disordered" evidence="1">
    <location>
        <begin position="1"/>
        <end position="46"/>
    </location>
</feature>
<name>L9L082_TUPCH</name>
<evidence type="ECO:0000313" key="3">
    <source>
        <dbReference type="Proteomes" id="UP000011518"/>
    </source>
</evidence>
<reference evidence="3" key="2">
    <citation type="journal article" date="2013" name="Nat. Commun.">
        <title>Genome of the Chinese tree shrew.</title>
        <authorList>
            <person name="Fan Y."/>
            <person name="Huang Z.Y."/>
            <person name="Cao C.C."/>
            <person name="Chen C.S."/>
            <person name="Chen Y.X."/>
            <person name="Fan D.D."/>
            <person name="He J."/>
            <person name="Hou H.L."/>
            <person name="Hu L."/>
            <person name="Hu X.T."/>
            <person name="Jiang X.T."/>
            <person name="Lai R."/>
            <person name="Lang Y.S."/>
            <person name="Liang B."/>
            <person name="Liao S.G."/>
            <person name="Mu D."/>
            <person name="Ma Y.Y."/>
            <person name="Niu Y.Y."/>
            <person name="Sun X.Q."/>
            <person name="Xia J.Q."/>
            <person name="Xiao J."/>
            <person name="Xiong Z.Q."/>
            <person name="Xu L."/>
            <person name="Yang L."/>
            <person name="Zhang Y."/>
            <person name="Zhao W."/>
            <person name="Zhao X.D."/>
            <person name="Zheng Y.T."/>
            <person name="Zhou J.M."/>
            <person name="Zhu Y.B."/>
            <person name="Zhang G.J."/>
            <person name="Wang J."/>
            <person name="Yao Y.G."/>
        </authorList>
    </citation>
    <scope>NUCLEOTIDE SEQUENCE [LARGE SCALE GENOMIC DNA]</scope>
</reference>
<dbReference type="EMBL" id="KB320565">
    <property type="protein sequence ID" value="ELW68446.1"/>
    <property type="molecule type" value="Genomic_DNA"/>
</dbReference>
<dbReference type="AlphaFoldDB" id="L9L082"/>
<reference evidence="3" key="1">
    <citation type="submission" date="2012-07" db="EMBL/GenBank/DDBJ databases">
        <title>Genome of the Chinese tree shrew, a rising model animal genetically related to primates.</title>
        <authorList>
            <person name="Zhang G."/>
            <person name="Fan Y."/>
            <person name="Yao Y."/>
            <person name="Huang Z."/>
        </authorList>
    </citation>
    <scope>NUCLEOTIDE SEQUENCE [LARGE SCALE GENOMIC DNA]</scope>
</reference>
<sequence>MKERKLQSRPQEPAPSPGRVASGSTVFNVAEQGQKKEETGADISPSHDSCHRLCVNGVGGKHQASHEGPVAITKEDLGEAREETSDCRMQQDVDKMVAPGVQPSNGMVQAKGEGTERPVCSLMFLSAISTSVTVTYSSCNSRGDFSIYTCSPGAVQASILLTTLLISTAEEKQE</sequence>
<evidence type="ECO:0000256" key="1">
    <source>
        <dbReference type="SAM" id="MobiDB-lite"/>
    </source>
</evidence>
<organism evidence="2 3">
    <name type="scientific">Tupaia chinensis</name>
    <name type="common">Chinese tree shrew</name>
    <name type="synonym">Tupaia belangeri chinensis</name>
    <dbReference type="NCBI Taxonomy" id="246437"/>
    <lineage>
        <taxon>Eukaryota</taxon>
        <taxon>Metazoa</taxon>
        <taxon>Chordata</taxon>
        <taxon>Craniata</taxon>
        <taxon>Vertebrata</taxon>
        <taxon>Euteleostomi</taxon>
        <taxon>Mammalia</taxon>
        <taxon>Eutheria</taxon>
        <taxon>Euarchontoglires</taxon>
        <taxon>Scandentia</taxon>
        <taxon>Tupaiidae</taxon>
        <taxon>Tupaia</taxon>
    </lineage>
</organism>